<feature type="transmembrane region" description="Helical" evidence="1">
    <location>
        <begin position="455"/>
        <end position="483"/>
    </location>
</feature>
<feature type="transmembrane region" description="Helical" evidence="1">
    <location>
        <begin position="334"/>
        <end position="353"/>
    </location>
</feature>
<feature type="transmembrane region" description="Helical" evidence="1">
    <location>
        <begin position="359"/>
        <end position="378"/>
    </location>
</feature>
<organism evidence="2 3">
    <name type="scientific">Vibrio parahaemolyticus</name>
    <dbReference type="NCBI Taxonomy" id="670"/>
    <lineage>
        <taxon>Bacteria</taxon>
        <taxon>Pseudomonadati</taxon>
        <taxon>Pseudomonadota</taxon>
        <taxon>Gammaproteobacteria</taxon>
        <taxon>Vibrionales</taxon>
        <taxon>Vibrionaceae</taxon>
        <taxon>Vibrio</taxon>
    </lineage>
</organism>
<feature type="transmembrane region" description="Helical" evidence="1">
    <location>
        <begin position="73"/>
        <end position="91"/>
    </location>
</feature>
<dbReference type="Proteomes" id="UP001253193">
    <property type="component" value="Unassembled WGS sequence"/>
</dbReference>
<evidence type="ECO:0000313" key="2">
    <source>
        <dbReference type="EMBL" id="MDS1823768.1"/>
    </source>
</evidence>
<keyword evidence="1" id="KW-0472">Membrane</keyword>
<evidence type="ECO:0000313" key="3">
    <source>
        <dbReference type="Proteomes" id="UP001253193"/>
    </source>
</evidence>
<feature type="transmembrane region" description="Helical" evidence="1">
    <location>
        <begin position="44"/>
        <end position="66"/>
    </location>
</feature>
<feature type="transmembrane region" description="Helical" evidence="1">
    <location>
        <begin position="293"/>
        <end position="313"/>
    </location>
</feature>
<keyword evidence="1" id="KW-1133">Transmembrane helix</keyword>
<dbReference type="RefSeq" id="WP_311020798.1">
    <property type="nucleotide sequence ID" value="NZ_JAUHGG010000012.1"/>
</dbReference>
<comment type="caution">
    <text evidence="2">The sequence shown here is derived from an EMBL/GenBank/DDBJ whole genome shotgun (WGS) entry which is preliminary data.</text>
</comment>
<dbReference type="EMBL" id="JAUHGG010000012">
    <property type="protein sequence ID" value="MDS1823768.1"/>
    <property type="molecule type" value="Genomic_DNA"/>
</dbReference>
<feature type="transmembrane region" description="Helical" evidence="1">
    <location>
        <begin position="385"/>
        <end position="404"/>
    </location>
</feature>
<feature type="transmembrane region" description="Helical" evidence="1">
    <location>
        <begin position="531"/>
        <end position="554"/>
    </location>
</feature>
<proteinExistence type="predicted"/>
<gene>
    <name evidence="2" type="ORF">QX249_24290</name>
</gene>
<reference evidence="2" key="1">
    <citation type="submission" date="2023-06" db="EMBL/GenBank/DDBJ databases">
        <title>Genomic Diversity of Vibrio spp. and Metagenomic Analysis of Pathogens in Florida Gulf Coastal Waters Following Hurricane Ian.</title>
        <authorList>
            <person name="Brumfield K.D."/>
        </authorList>
    </citation>
    <scope>NUCLEOTIDE SEQUENCE</scope>
    <source>
        <strain evidence="2">WBS2B-138</strain>
    </source>
</reference>
<feature type="transmembrane region" description="Helical" evidence="1">
    <location>
        <begin position="148"/>
        <end position="168"/>
    </location>
</feature>
<sequence length="564" mass="64501">MKISINEMTHLKSWVIANITTLLVFTIYANFFTDYHLTHLATPSVVIVGGLALYQFCSVMWLAILFERVTPKMVYMGGLIAFTLWSLSFWGKYSMATTEVLAGGINGDPSFRFFDKHAAIQYIYLFGIAGLIYKGTKKNLPDLKTLSVSATMILTIVVGYHLIGYWTVFSQGDHYTKNHDFQVMSKMLTIEDANLKDSCEMFDGVDCFRFNALQDGYPIELLNYNATYTNAIIDLANNPITQTVEFQHRELIRDTLFEDNYSPYYSKSFFFNQSEGIVNYTISNYFGDISVNYLAFLVWMVLSASVFWNIFLNGVGIEHSVRLKKRSAERPSKLTMAIALFTIFVVSPFFGWLGLDYFFGDNLALFFLLLLFLFVYLVYRKANNVLFFIMVVTLCSAPAIYIYTTGLVEIYGTYNPDIIGEHSAIALIVTSLICMALLSVTILNKKLNVAVKFEFMVVFFVVVVIGLAITYLGSRYIFIALVMDSEWVRLSHLLSSGMDYLAFCRNFNFDVCQTINKPDWKPSFYEPLMTYSWYMIASGVISINTAFFCTLTFIHRKLKISYKK</sequence>
<feature type="transmembrane region" description="Helical" evidence="1">
    <location>
        <begin position="12"/>
        <end position="32"/>
    </location>
</feature>
<protein>
    <submittedName>
        <fullName evidence="2">Uncharacterized protein</fullName>
    </submittedName>
</protein>
<name>A0AAW8QBR4_VIBPH</name>
<evidence type="ECO:0000256" key="1">
    <source>
        <dbReference type="SAM" id="Phobius"/>
    </source>
</evidence>
<accession>A0AAW8QBR4</accession>
<feature type="transmembrane region" description="Helical" evidence="1">
    <location>
        <begin position="424"/>
        <end position="443"/>
    </location>
</feature>
<dbReference type="AlphaFoldDB" id="A0AAW8QBR4"/>
<feature type="transmembrane region" description="Helical" evidence="1">
    <location>
        <begin position="119"/>
        <end position="136"/>
    </location>
</feature>
<keyword evidence="1" id="KW-0812">Transmembrane</keyword>